<gene>
    <name evidence="2" type="ORF">PXEA_LOCUS37227</name>
</gene>
<comment type="caution">
    <text evidence="2">The sequence shown here is derived from an EMBL/GenBank/DDBJ whole genome shotgun (WGS) entry which is preliminary data.</text>
</comment>
<feature type="non-terminal residue" evidence="2">
    <location>
        <position position="1"/>
    </location>
</feature>
<feature type="compositionally biased region" description="Polar residues" evidence="1">
    <location>
        <begin position="67"/>
        <end position="84"/>
    </location>
</feature>
<sequence length="297" mass="31783">AAGISEAPQVSFHSVAAFSTPLPPPLPIPTSLRPTSPPFSSKFPAYMMLLGQSRPVSDHTLIITSAQSSARHSTRLSASTSTGAHRQADANYARESLECSAQTSQAHTDDPTPHTPRTPRTPLHFCRAPFTGVGRHALRLAAAGLDRTTSHEVASRRQLKTPAAPVSVAPLDSLGHSRLVFARLESSSSASEPRSLGAADPRAKSLMLQLSRSAGVICSPHCRVCDGYSIREAGAQVRRVSEAERHGRTDGRTEWSVCVGQAVRLATHTRRGSHARTHTCLHWCRSCPSPGEKCTLA</sequence>
<dbReference type="Proteomes" id="UP000784294">
    <property type="component" value="Unassembled WGS sequence"/>
</dbReference>
<dbReference type="AlphaFoldDB" id="A0A3S5B9E2"/>
<keyword evidence="3" id="KW-1185">Reference proteome</keyword>
<dbReference type="EMBL" id="CAAALY010285190">
    <property type="protein sequence ID" value="VEL43787.1"/>
    <property type="molecule type" value="Genomic_DNA"/>
</dbReference>
<protein>
    <submittedName>
        <fullName evidence="2">Uncharacterized protein</fullName>
    </submittedName>
</protein>
<feature type="non-terminal residue" evidence="2">
    <location>
        <position position="297"/>
    </location>
</feature>
<name>A0A3S5B9E2_9PLAT</name>
<evidence type="ECO:0000313" key="2">
    <source>
        <dbReference type="EMBL" id="VEL43787.1"/>
    </source>
</evidence>
<accession>A0A3S5B9E2</accession>
<proteinExistence type="predicted"/>
<evidence type="ECO:0000256" key="1">
    <source>
        <dbReference type="SAM" id="MobiDB-lite"/>
    </source>
</evidence>
<organism evidence="2 3">
    <name type="scientific">Protopolystoma xenopodis</name>
    <dbReference type="NCBI Taxonomy" id="117903"/>
    <lineage>
        <taxon>Eukaryota</taxon>
        <taxon>Metazoa</taxon>
        <taxon>Spiralia</taxon>
        <taxon>Lophotrochozoa</taxon>
        <taxon>Platyhelminthes</taxon>
        <taxon>Monogenea</taxon>
        <taxon>Polyopisthocotylea</taxon>
        <taxon>Polystomatidea</taxon>
        <taxon>Polystomatidae</taxon>
        <taxon>Protopolystoma</taxon>
    </lineage>
</organism>
<reference evidence="2" key="1">
    <citation type="submission" date="2018-11" db="EMBL/GenBank/DDBJ databases">
        <authorList>
            <consortium name="Pathogen Informatics"/>
        </authorList>
    </citation>
    <scope>NUCLEOTIDE SEQUENCE</scope>
</reference>
<evidence type="ECO:0000313" key="3">
    <source>
        <dbReference type="Proteomes" id="UP000784294"/>
    </source>
</evidence>
<feature type="region of interest" description="Disordered" evidence="1">
    <location>
        <begin position="67"/>
        <end position="124"/>
    </location>
</feature>